<dbReference type="AlphaFoldDB" id="A0A1L7XD85"/>
<dbReference type="InterPro" id="IPR011009">
    <property type="entry name" value="Kinase-like_dom_sf"/>
</dbReference>
<evidence type="ECO:0000313" key="2">
    <source>
        <dbReference type="EMBL" id="CZR62978.1"/>
    </source>
</evidence>
<dbReference type="PANTHER" id="PTHR21310:SF55">
    <property type="entry name" value="AMINOGLYCOSIDE PHOSPHOTRANSFERASE DOMAIN-CONTAINING PROTEIN"/>
    <property type="match status" value="1"/>
</dbReference>
<dbReference type="Pfam" id="PF01636">
    <property type="entry name" value="APH"/>
    <property type="match status" value="1"/>
</dbReference>
<name>A0A1L7XD85_9HELO</name>
<feature type="domain" description="Aminoglycoside phosphotransferase" evidence="1">
    <location>
        <begin position="114"/>
        <end position="342"/>
    </location>
</feature>
<dbReference type="Gene3D" id="3.90.1200.10">
    <property type="match status" value="1"/>
</dbReference>
<reference evidence="2 3" key="1">
    <citation type="submission" date="2016-03" db="EMBL/GenBank/DDBJ databases">
        <authorList>
            <person name="Ploux O."/>
        </authorList>
    </citation>
    <scope>NUCLEOTIDE SEQUENCE [LARGE SCALE GENOMIC DNA]</scope>
    <source>
        <strain evidence="2 3">UAMH 11012</strain>
    </source>
</reference>
<dbReference type="InterPro" id="IPR051678">
    <property type="entry name" value="AGP_Transferase"/>
</dbReference>
<gene>
    <name evidence="2" type="ORF">PAC_12875</name>
</gene>
<accession>A0A1L7XD85</accession>
<sequence>MPDHICTSCGHVDSDSIIEPKPEEKKDKFPRKIIRDNREFDNTYHPGVDNADLVHEVHRVRVSHCKPYPTLSQIETIQGRSNPKLLCHNCGWNTGHELSAGGYTSRLKVAYLRDNSAIWDLGPNGPWMLRDENNNSTDVWKKDYAAQRFIREKKPSIPLVEMHKYGGLNDKFHFTIMSRAKGSTIKAIWDTLTREQMSDVLQDLREHIKQWRQITSPQMQRVDGSELRDAYIGNCTGFGCIKTGHNEEEWLENLTPAMRKSMLWDLWIMNKGWNADQTVLGSWIIEVDEKVAQLKANFPRGGPYVLTHGDLHTENIFISDDNPEKKFKVSAIIDWELAGFFPWWVERFRAELPESAWEILGDDTDFHHPGYSEKKDLKDIWKPVGDVKDKWFEGGNHGWSKHGLHQANRWYRKPFCACKPYAQEYRDSSLGWEQEHMDVFDIDSSDSEDDQKEEDKRFSRRERQFFRWFKEISNHN</sequence>
<dbReference type="OrthoDB" id="2906425at2759"/>
<keyword evidence="3" id="KW-1185">Reference proteome</keyword>
<evidence type="ECO:0000313" key="3">
    <source>
        <dbReference type="Proteomes" id="UP000184330"/>
    </source>
</evidence>
<dbReference type="EMBL" id="FJOG01000022">
    <property type="protein sequence ID" value="CZR62978.1"/>
    <property type="molecule type" value="Genomic_DNA"/>
</dbReference>
<dbReference type="SUPFAM" id="SSF56112">
    <property type="entry name" value="Protein kinase-like (PK-like)"/>
    <property type="match status" value="1"/>
</dbReference>
<dbReference type="PANTHER" id="PTHR21310">
    <property type="entry name" value="AMINOGLYCOSIDE PHOSPHOTRANSFERASE-RELATED-RELATED"/>
    <property type="match status" value="1"/>
</dbReference>
<protein>
    <recommendedName>
        <fullName evidence="1">Aminoglycoside phosphotransferase domain-containing protein</fullName>
    </recommendedName>
</protein>
<organism evidence="2 3">
    <name type="scientific">Phialocephala subalpina</name>
    <dbReference type="NCBI Taxonomy" id="576137"/>
    <lineage>
        <taxon>Eukaryota</taxon>
        <taxon>Fungi</taxon>
        <taxon>Dikarya</taxon>
        <taxon>Ascomycota</taxon>
        <taxon>Pezizomycotina</taxon>
        <taxon>Leotiomycetes</taxon>
        <taxon>Helotiales</taxon>
        <taxon>Mollisiaceae</taxon>
        <taxon>Phialocephala</taxon>
        <taxon>Phialocephala fortinii species complex</taxon>
    </lineage>
</organism>
<proteinExistence type="predicted"/>
<evidence type="ECO:0000259" key="1">
    <source>
        <dbReference type="Pfam" id="PF01636"/>
    </source>
</evidence>
<dbReference type="Proteomes" id="UP000184330">
    <property type="component" value="Unassembled WGS sequence"/>
</dbReference>
<dbReference type="InterPro" id="IPR002575">
    <property type="entry name" value="Aminoglycoside_PTrfase"/>
</dbReference>